<dbReference type="AlphaFoldDB" id="A0A8S3WXW9"/>
<keyword evidence="2" id="KW-1185">Reference proteome</keyword>
<comment type="caution">
    <text evidence="1">The sequence shown here is derived from an EMBL/GenBank/DDBJ whole genome shotgun (WGS) entry which is preliminary data.</text>
</comment>
<reference evidence="1" key="1">
    <citation type="submission" date="2021-04" db="EMBL/GenBank/DDBJ databases">
        <authorList>
            <person name="Tunstrom K."/>
        </authorList>
    </citation>
    <scope>NUCLEOTIDE SEQUENCE</scope>
</reference>
<proteinExistence type="predicted"/>
<evidence type="ECO:0000313" key="1">
    <source>
        <dbReference type="EMBL" id="CAG4986737.1"/>
    </source>
</evidence>
<dbReference type="EMBL" id="CAJQZP010000816">
    <property type="protein sequence ID" value="CAG4986737.1"/>
    <property type="molecule type" value="Genomic_DNA"/>
</dbReference>
<gene>
    <name evidence="1" type="ORF">PAPOLLO_LOCUS11306</name>
</gene>
<organism evidence="1 2">
    <name type="scientific">Parnassius apollo</name>
    <name type="common">Apollo butterfly</name>
    <name type="synonym">Papilio apollo</name>
    <dbReference type="NCBI Taxonomy" id="110799"/>
    <lineage>
        <taxon>Eukaryota</taxon>
        <taxon>Metazoa</taxon>
        <taxon>Ecdysozoa</taxon>
        <taxon>Arthropoda</taxon>
        <taxon>Hexapoda</taxon>
        <taxon>Insecta</taxon>
        <taxon>Pterygota</taxon>
        <taxon>Neoptera</taxon>
        <taxon>Endopterygota</taxon>
        <taxon>Lepidoptera</taxon>
        <taxon>Glossata</taxon>
        <taxon>Ditrysia</taxon>
        <taxon>Papilionoidea</taxon>
        <taxon>Papilionidae</taxon>
        <taxon>Parnassiinae</taxon>
        <taxon>Parnassini</taxon>
        <taxon>Parnassius</taxon>
        <taxon>Parnassius</taxon>
    </lineage>
</organism>
<dbReference type="OrthoDB" id="6927821at2759"/>
<sequence length="125" mass="14525">METQRKRILNEEYNDGTIEISGQHATTSGMLKYTVLFKTTNWGENHKNMPGSFWKYVTCVKMEYNVEEGRLPREFIEYDFAEDAMDYETQLAEARDIKFTQTLTEPLCIGSHIICTGTPTENVPW</sequence>
<evidence type="ECO:0000313" key="2">
    <source>
        <dbReference type="Proteomes" id="UP000691718"/>
    </source>
</evidence>
<accession>A0A8S3WXW9</accession>
<name>A0A8S3WXW9_PARAO</name>
<dbReference type="Proteomes" id="UP000691718">
    <property type="component" value="Unassembled WGS sequence"/>
</dbReference>
<protein>
    <submittedName>
        <fullName evidence="1">(apollo) hypothetical protein</fullName>
    </submittedName>
</protein>